<sequence length="54" mass="5952">MSKTEANETATRYMQEQAEIMKKYGDAPKLSGPDYQAAIAAVTRTFRLIGAKAK</sequence>
<accession>A0A917H3B1</accession>
<gene>
    <name evidence="1" type="ORF">GCM10011585_04820</name>
</gene>
<dbReference type="RefSeq" id="WP_188552538.1">
    <property type="nucleotide sequence ID" value="NZ_BMGT01000001.1"/>
</dbReference>
<evidence type="ECO:0000313" key="1">
    <source>
        <dbReference type="EMBL" id="GGG66046.1"/>
    </source>
</evidence>
<protein>
    <submittedName>
        <fullName evidence="1">Uncharacterized protein</fullName>
    </submittedName>
</protein>
<evidence type="ECO:0000313" key="2">
    <source>
        <dbReference type="Proteomes" id="UP000647241"/>
    </source>
</evidence>
<name>A0A917H3B1_9BACT</name>
<reference evidence="1" key="1">
    <citation type="journal article" date="2014" name="Int. J. Syst. Evol. Microbiol.">
        <title>Complete genome sequence of Corynebacterium casei LMG S-19264T (=DSM 44701T), isolated from a smear-ripened cheese.</title>
        <authorList>
            <consortium name="US DOE Joint Genome Institute (JGI-PGF)"/>
            <person name="Walter F."/>
            <person name="Albersmeier A."/>
            <person name="Kalinowski J."/>
            <person name="Ruckert C."/>
        </authorList>
    </citation>
    <scope>NUCLEOTIDE SEQUENCE</scope>
    <source>
        <strain evidence="1">CGMCC 1.12997</strain>
    </source>
</reference>
<dbReference type="AlphaFoldDB" id="A0A917H3B1"/>
<dbReference type="Proteomes" id="UP000647241">
    <property type="component" value="Unassembled WGS sequence"/>
</dbReference>
<reference evidence="1" key="2">
    <citation type="submission" date="2020-09" db="EMBL/GenBank/DDBJ databases">
        <authorList>
            <person name="Sun Q."/>
            <person name="Zhou Y."/>
        </authorList>
    </citation>
    <scope>NUCLEOTIDE SEQUENCE</scope>
    <source>
        <strain evidence="1">CGMCC 1.12997</strain>
    </source>
</reference>
<comment type="caution">
    <text evidence="1">The sequence shown here is derived from an EMBL/GenBank/DDBJ whole genome shotgun (WGS) entry which is preliminary data.</text>
</comment>
<dbReference type="EMBL" id="BMGT01000001">
    <property type="protein sequence ID" value="GGG66046.1"/>
    <property type="molecule type" value="Genomic_DNA"/>
</dbReference>
<organism evidence="1 2">
    <name type="scientific">Edaphobacter dinghuensis</name>
    <dbReference type="NCBI Taxonomy" id="1560005"/>
    <lineage>
        <taxon>Bacteria</taxon>
        <taxon>Pseudomonadati</taxon>
        <taxon>Acidobacteriota</taxon>
        <taxon>Terriglobia</taxon>
        <taxon>Terriglobales</taxon>
        <taxon>Acidobacteriaceae</taxon>
        <taxon>Edaphobacter</taxon>
    </lineage>
</organism>
<proteinExistence type="predicted"/>
<keyword evidence="2" id="KW-1185">Reference proteome</keyword>